<feature type="region of interest" description="Disordered" evidence="1">
    <location>
        <begin position="31"/>
        <end position="56"/>
    </location>
</feature>
<dbReference type="RefSeq" id="WP_344758760.1">
    <property type="nucleotide sequence ID" value="NZ_BAAAZU010000004.1"/>
</dbReference>
<keyword evidence="4" id="KW-1185">Reference proteome</keyword>
<protein>
    <submittedName>
        <fullName evidence="3">Uncharacterized protein</fullName>
    </submittedName>
</protein>
<dbReference type="Proteomes" id="UP001501727">
    <property type="component" value="Unassembled WGS sequence"/>
</dbReference>
<proteinExistence type="predicted"/>
<evidence type="ECO:0000256" key="2">
    <source>
        <dbReference type="SAM" id="SignalP"/>
    </source>
</evidence>
<evidence type="ECO:0000313" key="3">
    <source>
        <dbReference type="EMBL" id="GAA3917719.1"/>
    </source>
</evidence>
<gene>
    <name evidence="3" type="ORF">GCM10022229_08970</name>
</gene>
<evidence type="ECO:0000313" key="4">
    <source>
        <dbReference type="Proteomes" id="UP001501727"/>
    </source>
</evidence>
<reference evidence="4" key="1">
    <citation type="journal article" date="2019" name="Int. J. Syst. Evol. Microbiol.">
        <title>The Global Catalogue of Microorganisms (GCM) 10K type strain sequencing project: providing services to taxonomists for standard genome sequencing and annotation.</title>
        <authorList>
            <consortium name="The Broad Institute Genomics Platform"/>
            <consortium name="The Broad Institute Genome Sequencing Center for Infectious Disease"/>
            <person name="Wu L."/>
            <person name="Ma J."/>
        </authorList>
    </citation>
    <scope>NUCLEOTIDE SEQUENCE [LARGE SCALE GENOMIC DNA]</scope>
    <source>
        <strain evidence="4">JCM 16916</strain>
    </source>
</reference>
<dbReference type="EMBL" id="BAAAZU010000004">
    <property type="protein sequence ID" value="GAA3917719.1"/>
    <property type="molecule type" value="Genomic_DNA"/>
</dbReference>
<evidence type="ECO:0000256" key="1">
    <source>
        <dbReference type="SAM" id="MobiDB-lite"/>
    </source>
</evidence>
<comment type="caution">
    <text evidence="3">The sequence shown here is derived from an EMBL/GenBank/DDBJ whole genome shotgun (WGS) entry which is preliminary data.</text>
</comment>
<name>A0ABP7MAF3_9GAMM</name>
<feature type="chain" id="PRO_5046220485" evidence="2">
    <location>
        <begin position="24"/>
        <end position="194"/>
    </location>
</feature>
<keyword evidence="2" id="KW-0732">Signal</keyword>
<feature type="signal peptide" evidence="2">
    <location>
        <begin position="1"/>
        <end position="23"/>
    </location>
</feature>
<sequence>MATRHLKIVAAMAALLVIAVALATCRGAPEPEGPPVAPAASTGPGAGGNAGAGQTAEPGAAIELTPALLEAYAKGLRKEVEIIRRPGRGTHYGVTVSKYGEEGPEVVRAAGLSHEDYRAVQDVVDRVFTTLNFQGKIGPARSIDLEKADPVWRERLAGDPFDELSPASAKALRDHMDILVPPWSEIVEMTALND</sequence>
<accession>A0ABP7MAF3</accession>
<organism evidence="3 4">
    <name type="scientific">Luteimonas lutimaris</name>
    <dbReference type="NCBI Taxonomy" id="698645"/>
    <lineage>
        <taxon>Bacteria</taxon>
        <taxon>Pseudomonadati</taxon>
        <taxon>Pseudomonadota</taxon>
        <taxon>Gammaproteobacteria</taxon>
        <taxon>Lysobacterales</taxon>
        <taxon>Lysobacteraceae</taxon>
        <taxon>Luteimonas</taxon>
    </lineage>
</organism>